<organism evidence="3 4">
    <name type="scientific">Kushneria marisflavi</name>
    <dbReference type="NCBI Taxonomy" id="157779"/>
    <lineage>
        <taxon>Bacteria</taxon>
        <taxon>Pseudomonadati</taxon>
        <taxon>Pseudomonadota</taxon>
        <taxon>Gammaproteobacteria</taxon>
        <taxon>Oceanospirillales</taxon>
        <taxon>Halomonadaceae</taxon>
        <taxon>Kushneria</taxon>
    </lineage>
</organism>
<protein>
    <submittedName>
        <fullName evidence="3">ABC transporter substrate-binding protein</fullName>
    </submittedName>
</protein>
<dbReference type="Proteomes" id="UP000194457">
    <property type="component" value="Chromosome"/>
</dbReference>
<dbReference type="PANTHER" id="PTHR30290:SF65">
    <property type="entry name" value="MONOACYL PHOSPHATIDYLINOSITOL TETRAMANNOSIDE-BINDING PROTEIN LPQW-RELATED"/>
    <property type="match status" value="1"/>
</dbReference>
<dbReference type="GO" id="GO:0030288">
    <property type="term" value="C:outer membrane-bounded periplasmic space"/>
    <property type="evidence" value="ECO:0007669"/>
    <property type="project" value="UniProtKB-ARBA"/>
</dbReference>
<dbReference type="Gene3D" id="3.10.105.10">
    <property type="entry name" value="Dipeptide-binding Protein, Domain 3"/>
    <property type="match status" value="1"/>
</dbReference>
<dbReference type="GO" id="GO:1904680">
    <property type="term" value="F:peptide transmembrane transporter activity"/>
    <property type="evidence" value="ECO:0007669"/>
    <property type="project" value="TreeGrafter"/>
</dbReference>
<dbReference type="PANTHER" id="PTHR30290">
    <property type="entry name" value="PERIPLASMIC BINDING COMPONENT OF ABC TRANSPORTER"/>
    <property type="match status" value="1"/>
</dbReference>
<gene>
    <name evidence="3" type="ORF">B9H00_09215</name>
</gene>
<dbReference type="Gene3D" id="3.40.190.10">
    <property type="entry name" value="Periplasmic binding protein-like II"/>
    <property type="match status" value="1"/>
</dbReference>
<dbReference type="OrthoDB" id="9801912at2"/>
<name>A0A240UUJ9_9GAMM</name>
<proteinExistence type="predicted"/>
<evidence type="ECO:0000259" key="2">
    <source>
        <dbReference type="Pfam" id="PF00496"/>
    </source>
</evidence>
<feature type="region of interest" description="Disordered" evidence="1">
    <location>
        <begin position="477"/>
        <end position="504"/>
    </location>
</feature>
<dbReference type="PROSITE" id="PS51257">
    <property type="entry name" value="PROKAR_LIPOPROTEIN"/>
    <property type="match status" value="1"/>
</dbReference>
<dbReference type="GO" id="GO:0015833">
    <property type="term" value="P:peptide transport"/>
    <property type="evidence" value="ECO:0007669"/>
    <property type="project" value="TreeGrafter"/>
</dbReference>
<keyword evidence="4" id="KW-1185">Reference proteome</keyword>
<dbReference type="Pfam" id="PF00496">
    <property type="entry name" value="SBP_bac_5"/>
    <property type="match status" value="1"/>
</dbReference>
<dbReference type="InterPro" id="IPR030678">
    <property type="entry name" value="Peptide/Ni-bd"/>
</dbReference>
<evidence type="ECO:0000256" key="1">
    <source>
        <dbReference type="SAM" id="MobiDB-lite"/>
    </source>
</evidence>
<sequence>MLRRAVYLSLGALSLALLTGCQKEDATEEASGAKAADDRVRVAMLQPPRSGLNPLTDDAFKLSRWRTAETLIRLNDDGDPQPFLATEWTQLDDRTWRFEIRDNVTFHDGTPLTASQVVRALTAATNAVPRPRILDGVNMTIEADGDSAVRVRTETPDPLVPNRLSSPQLAIMAAKAYGEDGRVNPIEAGTGPFVLKEINGTQSATLDRYDDYWGERAELAGIDADYVPDGTARAAALRTGTADVVEAVPVSQVALIDPERVHEVPMPRTNTLYLNTDHGVFSDPAMRAAAREALDRAAIVRTVYEGRADEAKGLLGPALAWADGLRSPIEGRPEAADPAGASITLGTFTDRAELPEVAVLLEQQLEAAGFDVRQEVRQYAHIESDMLAGQFDAFILSRATMLDSGDPVAYMYSDFACEGSFNIAQLCDPEVDRAISHAADLPTGPERRQAIIEAEAAILSTDAAVPMLHERVIQGESRRVQDAVRDPRERELITEHTHLDDTTR</sequence>
<dbReference type="GO" id="GO:0043190">
    <property type="term" value="C:ATP-binding cassette (ABC) transporter complex"/>
    <property type="evidence" value="ECO:0007669"/>
    <property type="project" value="InterPro"/>
</dbReference>
<dbReference type="PIRSF" id="PIRSF002741">
    <property type="entry name" value="MppA"/>
    <property type="match status" value="1"/>
</dbReference>
<dbReference type="InterPro" id="IPR000914">
    <property type="entry name" value="SBP_5_dom"/>
</dbReference>
<evidence type="ECO:0000313" key="3">
    <source>
        <dbReference type="EMBL" id="ART64690.1"/>
    </source>
</evidence>
<accession>A0A240UUJ9</accession>
<dbReference type="InterPro" id="IPR039424">
    <property type="entry name" value="SBP_5"/>
</dbReference>
<dbReference type="AlphaFoldDB" id="A0A240UUJ9"/>
<dbReference type="CDD" id="cd08490">
    <property type="entry name" value="PBP2_NikA_DppA_OppA_like_3"/>
    <property type="match status" value="1"/>
</dbReference>
<dbReference type="SUPFAM" id="SSF53850">
    <property type="entry name" value="Periplasmic binding protein-like II"/>
    <property type="match status" value="1"/>
</dbReference>
<feature type="domain" description="Solute-binding protein family 5" evidence="2">
    <location>
        <begin position="80"/>
        <end position="420"/>
    </location>
</feature>
<reference evidence="3 4" key="1">
    <citation type="submission" date="2017-05" db="EMBL/GenBank/DDBJ databases">
        <authorList>
            <person name="Song R."/>
            <person name="Chenine A.L."/>
            <person name="Ruprecht R.M."/>
        </authorList>
    </citation>
    <scope>NUCLEOTIDE SEQUENCE [LARGE SCALE GENOMIC DNA]</scope>
    <source>
        <strain evidence="3">SW32</strain>
    </source>
</reference>
<dbReference type="EMBL" id="CP021358">
    <property type="protein sequence ID" value="ART64690.1"/>
    <property type="molecule type" value="Genomic_DNA"/>
</dbReference>
<evidence type="ECO:0000313" key="4">
    <source>
        <dbReference type="Proteomes" id="UP000194457"/>
    </source>
</evidence>
<dbReference type="KEGG" id="kma:B9H00_09215"/>